<dbReference type="AlphaFoldDB" id="A0A060ZMP4"/>
<dbReference type="InterPro" id="IPR036249">
    <property type="entry name" value="Thioredoxin-like_sf"/>
</dbReference>
<dbReference type="InterPro" id="IPR051766">
    <property type="entry name" value="TXND_domain-containing"/>
</dbReference>
<dbReference type="PANTHER" id="PTHR46135">
    <property type="entry name" value="NME/NM23 FAMILY MEMBER 8"/>
    <property type="match status" value="1"/>
</dbReference>
<evidence type="ECO:0000313" key="2">
    <source>
        <dbReference type="EMBL" id="CDR07467.1"/>
    </source>
</evidence>
<dbReference type="InterPro" id="IPR013766">
    <property type="entry name" value="Thioredoxin_domain"/>
</dbReference>
<dbReference type="STRING" id="8022.A0A060ZMP4"/>
<proteinExistence type="predicted"/>
<dbReference type="PANTHER" id="PTHR46135:SF5">
    <property type="entry name" value="THIOREDOXIN DOMAIN-CONTAINING PROTEIN 6 ISOFORM X1"/>
    <property type="match status" value="1"/>
</dbReference>
<dbReference type="Gene3D" id="3.40.30.10">
    <property type="entry name" value="Glutaredoxin"/>
    <property type="match status" value="1"/>
</dbReference>
<feature type="non-terminal residue" evidence="2">
    <location>
        <position position="90"/>
    </location>
</feature>
<dbReference type="Proteomes" id="UP000193380">
    <property type="component" value="Unassembled WGS sequence"/>
</dbReference>
<gene>
    <name evidence="2" type="ORF">GSONMT00012678001</name>
</gene>
<dbReference type="CDD" id="cd02948">
    <property type="entry name" value="TRX_NDPK"/>
    <property type="match status" value="1"/>
</dbReference>
<dbReference type="Pfam" id="PF00085">
    <property type="entry name" value="Thioredoxin"/>
    <property type="match status" value="1"/>
</dbReference>
<dbReference type="SUPFAM" id="SSF52833">
    <property type="entry name" value="Thioredoxin-like"/>
    <property type="match status" value="1"/>
</dbReference>
<feature type="domain" description="Thioredoxin" evidence="1">
    <location>
        <begin position="13"/>
        <end position="88"/>
    </location>
</feature>
<dbReference type="EMBL" id="FR969148">
    <property type="protein sequence ID" value="CDR07467.1"/>
    <property type="molecule type" value="Genomic_DNA"/>
</dbReference>
<sequence>MAGKKKEVSLQASVVNQEQWDEMLATKGLTVVDVYQQWCGPCRAVVSLLRKIKNELGDDLLHFATAKADSIDALERYRGKCEPTFLFYGV</sequence>
<evidence type="ECO:0000259" key="1">
    <source>
        <dbReference type="Pfam" id="PF00085"/>
    </source>
</evidence>
<organism evidence="2 3">
    <name type="scientific">Oncorhynchus mykiss</name>
    <name type="common">Rainbow trout</name>
    <name type="synonym">Salmo gairdneri</name>
    <dbReference type="NCBI Taxonomy" id="8022"/>
    <lineage>
        <taxon>Eukaryota</taxon>
        <taxon>Metazoa</taxon>
        <taxon>Chordata</taxon>
        <taxon>Craniata</taxon>
        <taxon>Vertebrata</taxon>
        <taxon>Euteleostomi</taxon>
        <taxon>Actinopterygii</taxon>
        <taxon>Neopterygii</taxon>
        <taxon>Teleostei</taxon>
        <taxon>Protacanthopterygii</taxon>
        <taxon>Salmoniformes</taxon>
        <taxon>Salmonidae</taxon>
        <taxon>Salmoninae</taxon>
        <taxon>Oncorhynchus</taxon>
    </lineage>
</organism>
<protein>
    <recommendedName>
        <fullName evidence="1">Thioredoxin domain-containing protein</fullName>
    </recommendedName>
</protein>
<reference evidence="2" key="1">
    <citation type="journal article" date="2014" name="Nat. Commun.">
        <title>The rainbow trout genome provides novel insights into evolution after whole-genome duplication in vertebrates.</title>
        <authorList>
            <person name="Berthelot C."/>
            <person name="Brunet F."/>
            <person name="Chalopin D."/>
            <person name="Juanchich A."/>
            <person name="Bernard M."/>
            <person name="Noel B."/>
            <person name="Bento P."/>
            <person name="Da Silva C."/>
            <person name="Labadie K."/>
            <person name="Alberti A."/>
            <person name="Aury J.M."/>
            <person name="Louis A."/>
            <person name="Dehais P."/>
            <person name="Bardou P."/>
            <person name="Montfort J."/>
            <person name="Klopp C."/>
            <person name="Cabau C."/>
            <person name="Gaspin C."/>
            <person name="Thorgaard G.H."/>
            <person name="Boussaha M."/>
            <person name="Quillet E."/>
            <person name="Guyomard R."/>
            <person name="Galiana D."/>
            <person name="Bobe J."/>
            <person name="Volff J.N."/>
            <person name="Genet C."/>
            <person name="Wincker P."/>
            <person name="Jaillon O."/>
            <person name="Roest Crollius H."/>
            <person name="Guiguen Y."/>
        </authorList>
    </citation>
    <scope>NUCLEOTIDE SEQUENCE [LARGE SCALE GENOMIC DNA]</scope>
</reference>
<reference evidence="2" key="2">
    <citation type="submission" date="2014-03" db="EMBL/GenBank/DDBJ databases">
        <authorList>
            <person name="Genoscope - CEA"/>
        </authorList>
    </citation>
    <scope>NUCLEOTIDE SEQUENCE</scope>
</reference>
<evidence type="ECO:0000313" key="3">
    <source>
        <dbReference type="Proteomes" id="UP000193380"/>
    </source>
</evidence>
<dbReference type="PaxDb" id="8022-A0A060ZMP4"/>
<name>A0A060ZMP4_ONCMY</name>
<dbReference type="InterPro" id="IPR017937">
    <property type="entry name" value="Thioredoxin_CS"/>
</dbReference>
<accession>A0A060ZMP4</accession>
<dbReference type="PROSITE" id="PS00194">
    <property type="entry name" value="THIOREDOXIN_1"/>
    <property type="match status" value="1"/>
</dbReference>